<protein>
    <submittedName>
        <fullName evidence="2">Uncharacterized protein</fullName>
    </submittedName>
</protein>
<dbReference type="GeneID" id="26810733"/>
<evidence type="ECO:0000256" key="1">
    <source>
        <dbReference type="SAM" id="MobiDB-lite"/>
    </source>
</evidence>
<dbReference type="RefSeq" id="XP_015403760.1">
    <property type="nucleotide sequence ID" value="XM_015554185.1"/>
</dbReference>
<feature type="compositionally biased region" description="Polar residues" evidence="1">
    <location>
        <begin position="199"/>
        <end position="208"/>
    </location>
</feature>
<proteinExistence type="predicted"/>
<evidence type="ECO:0000313" key="2">
    <source>
        <dbReference type="EMBL" id="KNG82837.1"/>
    </source>
</evidence>
<keyword evidence="3" id="KW-1185">Reference proteome</keyword>
<sequence>LVKDHTYSRINRHRPVNSDHCPLVSSPLGQFQCPLSIKCVSLLSWPYSCSVFRSSTMESILRRKGTSMNRRGSISQLLHIQKPTFSVFQEQPTRYYDFVDSPGYNEPSSPSAHRQYISPELESDIRYACSLLVYRIERGVPSPPANQSSKPSTRMGNEKGEHSSAGQGTTEPQIDSKYFSPKVGAEVAALKDKLDSGVGLTQQPSRQTMRLLKSSHSDAHPDSAERTSGSLLSQVRSTTSGSDTSRTEIPNSQSLVKDPPLERVQSMMGSSIGATQTKDQDTMSFLARMCNSGLSTDEALEEEVFLNPDLGLDSNGIPSFTSPSAFLSSTSPSFGVSSGLTQSRQPEIIAQSRLLGERPGTMAGLDSPQSGKGENEPGVIIDGNGFAHILTVAEEAQRNLDLQQAVMAKMKANAADSNSNALPQTPKQALLHKNPQSEHQTIPSRLQTSWSHRSKATTPNWKPHTETPSSSNDKPNLFQKIAGFFKTRRGPGQANHALVEQPFGITH</sequence>
<comment type="caution">
    <text evidence="2">The sequence shown here is derived from an EMBL/GenBank/DDBJ whole genome shotgun (WGS) entry which is preliminary data.</text>
</comment>
<dbReference type="AlphaFoldDB" id="A0A0L1ITL0"/>
<feature type="non-terminal residue" evidence="2">
    <location>
        <position position="1"/>
    </location>
</feature>
<reference evidence="2 3" key="1">
    <citation type="submission" date="2014-06" db="EMBL/GenBank/DDBJ databases">
        <title>The Genome of the Aflatoxigenic Filamentous Fungus Aspergillus nomius.</title>
        <authorList>
            <person name="Moore M.G."/>
            <person name="Shannon B.M."/>
            <person name="Brian M.M."/>
        </authorList>
    </citation>
    <scope>NUCLEOTIDE SEQUENCE [LARGE SCALE GENOMIC DNA]</scope>
    <source>
        <strain evidence="2 3">NRRL 13137</strain>
    </source>
</reference>
<feature type="region of interest" description="Disordered" evidence="1">
    <location>
        <begin position="196"/>
        <end position="260"/>
    </location>
</feature>
<dbReference type="STRING" id="1509407.A0A0L1ITL0"/>
<feature type="region of interest" description="Disordered" evidence="1">
    <location>
        <begin position="140"/>
        <end position="176"/>
    </location>
</feature>
<feature type="compositionally biased region" description="Polar residues" evidence="1">
    <location>
        <begin position="164"/>
        <end position="173"/>
    </location>
</feature>
<accession>A0A0L1ITL0</accession>
<dbReference type="Proteomes" id="UP000037505">
    <property type="component" value="Unassembled WGS sequence"/>
</dbReference>
<dbReference type="OrthoDB" id="4188313at2759"/>
<feature type="compositionally biased region" description="Polar residues" evidence="1">
    <location>
        <begin position="145"/>
        <end position="155"/>
    </location>
</feature>
<feature type="region of interest" description="Disordered" evidence="1">
    <location>
        <begin position="488"/>
        <end position="507"/>
    </location>
</feature>
<feature type="region of interest" description="Disordered" evidence="1">
    <location>
        <begin position="431"/>
        <end position="476"/>
    </location>
</feature>
<feature type="compositionally biased region" description="Basic and acidic residues" evidence="1">
    <location>
        <begin position="215"/>
        <end position="225"/>
    </location>
</feature>
<evidence type="ECO:0000313" key="3">
    <source>
        <dbReference type="Proteomes" id="UP000037505"/>
    </source>
</evidence>
<feature type="compositionally biased region" description="Polar residues" evidence="1">
    <location>
        <begin position="226"/>
        <end position="235"/>
    </location>
</feature>
<feature type="compositionally biased region" description="Polar residues" evidence="1">
    <location>
        <begin position="437"/>
        <end position="474"/>
    </location>
</feature>
<name>A0A0L1ITL0_ASPN3</name>
<dbReference type="EMBL" id="JNOM01000312">
    <property type="protein sequence ID" value="KNG82837.1"/>
    <property type="molecule type" value="Genomic_DNA"/>
</dbReference>
<gene>
    <name evidence="2" type="ORF">ANOM_008929</name>
</gene>
<organism evidence="2 3">
    <name type="scientific">Aspergillus nomiae NRRL (strain ATCC 15546 / NRRL 13137 / CBS 260.88 / M93)</name>
    <dbReference type="NCBI Taxonomy" id="1509407"/>
    <lineage>
        <taxon>Eukaryota</taxon>
        <taxon>Fungi</taxon>
        <taxon>Dikarya</taxon>
        <taxon>Ascomycota</taxon>
        <taxon>Pezizomycotina</taxon>
        <taxon>Eurotiomycetes</taxon>
        <taxon>Eurotiomycetidae</taxon>
        <taxon>Eurotiales</taxon>
        <taxon>Aspergillaceae</taxon>
        <taxon>Aspergillus</taxon>
        <taxon>Aspergillus subgen. Circumdati</taxon>
    </lineage>
</organism>